<evidence type="ECO:0000313" key="2">
    <source>
        <dbReference type="EMBL" id="OJD22683.1"/>
    </source>
</evidence>
<gene>
    <name evidence="2" type="ORF">ACJ73_05972</name>
</gene>
<comment type="caution">
    <text evidence="2">The sequence shown here is derived from an EMBL/GenBank/DDBJ whole genome shotgun (WGS) entry which is preliminary data.</text>
</comment>
<dbReference type="OrthoDB" id="1681765at2759"/>
<keyword evidence="3" id="KW-1185">Reference proteome</keyword>
<dbReference type="AlphaFoldDB" id="A0A1J9QR39"/>
<reference evidence="2 3" key="1">
    <citation type="submission" date="2015-08" db="EMBL/GenBank/DDBJ databases">
        <title>Emmonsia species relationships and genome sequence.</title>
        <authorList>
            <person name="Cuomo C.A."/>
            <person name="Schwartz I.S."/>
            <person name="Kenyon C."/>
            <person name="De Hoog G.S."/>
            <person name="Govender N.P."/>
            <person name="Botha A."/>
            <person name="Moreno L."/>
            <person name="De Vries M."/>
            <person name="Munoz J.F."/>
            <person name="Stielow J.B."/>
        </authorList>
    </citation>
    <scope>NUCLEOTIDE SEQUENCE [LARGE SCALE GENOMIC DNA]</scope>
    <source>
        <strain evidence="2 3">EI222</strain>
    </source>
</reference>
<name>A0A1J9QR39_9EURO</name>
<feature type="domain" description="DUF8040" evidence="1">
    <location>
        <begin position="51"/>
        <end position="150"/>
    </location>
</feature>
<evidence type="ECO:0000259" key="1">
    <source>
        <dbReference type="Pfam" id="PF26138"/>
    </source>
</evidence>
<protein>
    <recommendedName>
        <fullName evidence="1">DUF8040 domain-containing protein</fullName>
    </recommendedName>
</protein>
<dbReference type="PANTHER" id="PTHR22930:SF251">
    <property type="entry name" value="DDE TNP4 DOMAIN-CONTAINING PROTEIN"/>
    <property type="match status" value="1"/>
</dbReference>
<dbReference type="STRING" id="1658174.A0A1J9QR39"/>
<dbReference type="InterPro" id="IPR058353">
    <property type="entry name" value="DUF8040"/>
</dbReference>
<accession>A0A1J9QR39</accession>
<dbReference type="VEuPathDB" id="FungiDB:ACJ73_05972"/>
<dbReference type="Pfam" id="PF26138">
    <property type="entry name" value="DUF8040"/>
    <property type="match status" value="1"/>
</dbReference>
<dbReference type="EMBL" id="LGTZ01000988">
    <property type="protein sequence ID" value="OJD22683.1"/>
    <property type="molecule type" value="Genomic_DNA"/>
</dbReference>
<evidence type="ECO:0000313" key="3">
    <source>
        <dbReference type="Proteomes" id="UP000242791"/>
    </source>
</evidence>
<organism evidence="2 3">
    <name type="scientific">Blastomyces percursus</name>
    <dbReference type="NCBI Taxonomy" id="1658174"/>
    <lineage>
        <taxon>Eukaryota</taxon>
        <taxon>Fungi</taxon>
        <taxon>Dikarya</taxon>
        <taxon>Ascomycota</taxon>
        <taxon>Pezizomycotina</taxon>
        <taxon>Eurotiomycetes</taxon>
        <taxon>Eurotiomycetidae</taxon>
        <taxon>Onygenales</taxon>
        <taxon>Ajellomycetaceae</taxon>
        <taxon>Blastomyces</taxon>
    </lineage>
</organism>
<dbReference type="PANTHER" id="PTHR22930">
    <property type="match status" value="1"/>
</dbReference>
<sequence>MEDSDDEHGNDQLKRILLCHHYQLLVSQIAVYSVAQSMLSIPSGIPFMYTSPFRGINLTADLLEPDSHEQRLENMKRMRPDTFLDLVDWLRNYTMIKESTDPHAIHIEQKLLIFLYITTQGVTYGNTAEMFHHSTDTISKTFHEVLKALCELYGRVVHLPACQMEYSKEALGDNPKNWPFFKGSIRALDGTHLPIEKFQRGSNHHGEIVKGRSTEWNLLLLLSAVQATWQVI</sequence>
<dbReference type="Proteomes" id="UP000242791">
    <property type="component" value="Unassembled WGS sequence"/>
</dbReference>
<dbReference type="InterPro" id="IPR045249">
    <property type="entry name" value="HARBI1-like"/>
</dbReference>
<proteinExistence type="predicted"/>